<protein>
    <recommendedName>
        <fullName evidence="5">DUF5668 domain-containing protein</fullName>
    </recommendedName>
</protein>
<keyword evidence="2" id="KW-0812">Transmembrane</keyword>
<organism evidence="3 4">
    <name type="scientific">Acidipila rosea</name>
    <dbReference type="NCBI Taxonomy" id="768535"/>
    <lineage>
        <taxon>Bacteria</taxon>
        <taxon>Pseudomonadati</taxon>
        <taxon>Acidobacteriota</taxon>
        <taxon>Terriglobia</taxon>
        <taxon>Terriglobales</taxon>
        <taxon>Acidobacteriaceae</taxon>
        <taxon>Acidipila</taxon>
    </lineage>
</organism>
<keyword evidence="2" id="KW-0472">Membrane</keyword>
<dbReference type="RefSeq" id="WP_131997937.1">
    <property type="nucleotide sequence ID" value="NZ_SMGK01000005.1"/>
</dbReference>
<reference evidence="3 4" key="1">
    <citation type="submission" date="2019-03" db="EMBL/GenBank/DDBJ databases">
        <title>Genomic Encyclopedia of Type Strains, Phase IV (KMG-IV): sequencing the most valuable type-strain genomes for metagenomic binning, comparative biology and taxonomic classification.</title>
        <authorList>
            <person name="Goeker M."/>
        </authorList>
    </citation>
    <scope>NUCLEOTIDE SEQUENCE [LARGE SCALE GENOMIC DNA]</scope>
    <source>
        <strain evidence="3 4">DSM 103428</strain>
    </source>
</reference>
<accession>A0A4R1L125</accession>
<evidence type="ECO:0000313" key="3">
    <source>
        <dbReference type="EMBL" id="TCK71524.1"/>
    </source>
</evidence>
<dbReference type="EMBL" id="SMGK01000005">
    <property type="protein sequence ID" value="TCK71524.1"/>
    <property type="molecule type" value="Genomic_DNA"/>
</dbReference>
<evidence type="ECO:0000256" key="2">
    <source>
        <dbReference type="SAM" id="Phobius"/>
    </source>
</evidence>
<evidence type="ECO:0008006" key="5">
    <source>
        <dbReference type="Google" id="ProtNLM"/>
    </source>
</evidence>
<gene>
    <name evidence="3" type="ORF">C7378_2803</name>
</gene>
<dbReference type="OrthoDB" id="123473at2"/>
<sequence>MMDRYYFLRRIRGPILLLTFGVTAILNQWHILSFGRSWPLYLIVLGLLGLAERFTLAESAALPPRPPVDVSQPPYQNGESR</sequence>
<dbReference type="Proteomes" id="UP000295210">
    <property type="component" value="Unassembled WGS sequence"/>
</dbReference>
<feature type="transmembrane region" description="Helical" evidence="2">
    <location>
        <begin position="12"/>
        <end position="32"/>
    </location>
</feature>
<evidence type="ECO:0000313" key="4">
    <source>
        <dbReference type="Proteomes" id="UP000295210"/>
    </source>
</evidence>
<comment type="caution">
    <text evidence="3">The sequence shown here is derived from an EMBL/GenBank/DDBJ whole genome shotgun (WGS) entry which is preliminary data.</text>
</comment>
<keyword evidence="2" id="KW-1133">Transmembrane helix</keyword>
<keyword evidence="4" id="KW-1185">Reference proteome</keyword>
<proteinExistence type="predicted"/>
<dbReference type="AlphaFoldDB" id="A0A4R1L125"/>
<evidence type="ECO:0000256" key="1">
    <source>
        <dbReference type="SAM" id="MobiDB-lite"/>
    </source>
</evidence>
<feature type="region of interest" description="Disordered" evidence="1">
    <location>
        <begin position="62"/>
        <end position="81"/>
    </location>
</feature>
<name>A0A4R1L125_9BACT</name>